<dbReference type="InterPro" id="IPR010982">
    <property type="entry name" value="Lambda_DNA-bd_dom_sf"/>
</dbReference>
<gene>
    <name evidence="1" type="ORF">LMG7974_01676</name>
</gene>
<protein>
    <recommendedName>
        <fullName evidence="3">XRE family transcriptional regulator</fullName>
    </recommendedName>
</protein>
<dbReference type="EMBL" id="CAJHOF010000018">
    <property type="protein sequence ID" value="CAD7289599.1"/>
    <property type="molecule type" value="Genomic_DNA"/>
</dbReference>
<evidence type="ECO:0008006" key="3">
    <source>
        <dbReference type="Google" id="ProtNLM"/>
    </source>
</evidence>
<evidence type="ECO:0000313" key="2">
    <source>
        <dbReference type="Proteomes" id="UP000789803"/>
    </source>
</evidence>
<name>A0ABM8Q9D1_9BACT</name>
<accession>A0ABM8Q9D1</accession>
<reference evidence="1 2" key="1">
    <citation type="submission" date="2020-11" db="EMBL/GenBank/DDBJ databases">
        <authorList>
            <person name="Peeters C."/>
        </authorList>
    </citation>
    <scope>NUCLEOTIDE SEQUENCE [LARGE SCALE GENOMIC DNA]</scope>
    <source>
        <strain evidence="1 2">LMG 7974</strain>
    </source>
</reference>
<proteinExistence type="predicted"/>
<organism evidence="1 2">
    <name type="scientific">Campylobacter majalis</name>
    <dbReference type="NCBI Taxonomy" id="2790656"/>
    <lineage>
        <taxon>Bacteria</taxon>
        <taxon>Pseudomonadati</taxon>
        <taxon>Campylobacterota</taxon>
        <taxon>Epsilonproteobacteria</taxon>
        <taxon>Campylobacterales</taxon>
        <taxon>Campylobacteraceae</taxon>
        <taxon>Campylobacter</taxon>
    </lineage>
</organism>
<dbReference type="SUPFAM" id="SSF47413">
    <property type="entry name" value="lambda repressor-like DNA-binding domains"/>
    <property type="match status" value="1"/>
</dbReference>
<keyword evidence="2" id="KW-1185">Reference proteome</keyword>
<comment type="caution">
    <text evidence="1">The sequence shown here is derived from an EMBL/GenBank/DDBJ whole genome shotgun (WGS) entry which is preliminary data.</text>
</comment>
<dbReference type="Proteomes" id="UP000789803">
    <property type="component" value="Unassembled WGS sequence"/>
</dbReference>
<evidence type="ECO:0000313" key="1">
    <source>
        <dbReference type="EMBL" id="CAD7289599.1"/>
    </source>
</evidence>
<sequence length="77" mass="8648">MTSDELKAFCKERNLTYKELAEIIGNSEATIHSAIAKGELSTPMSKSIQMYQEILALKEQLKEYAQLKSVLKKALLS</sequence>
<dbReference type="RefSeq" id="WP_229933450.1">
    <property type="nucleotide sequence ID" value="NZ_CAJHOF010000018.1"/>
</dbReference>